<dbReference type="AlphaFoldDB" id="A0A9N9Z4Z7"/>
<dbReference type="Proteomes" id="UP000775872">
    <property type="component" value="Unassembled WGS sequence"/>
</dbReference>
<keyword evidence="1" id="KW-0472">Membrane</keyword>
<protein>
    <submittedName>
        <fullName evidence="2">Uncharacterized protein</fullName>
    </submittedName>
</protein>
<accession>A0A9N9Z4Z7</accession>
<feature type="transmembrane region" description="Helical" evidence="1">
    <location>
        <begin position="144"/>
        <end position="163"/>
    </location>
</feature>
<feature type="transmembrane region" description="Helical" evidence="1">
    <location>
        <begin position="119"/>
        <end position="137"/>
    </location>
</feature>
<keyword evidence="1" id="KW-1133">Transmembrane helix</keyword>
<organism evidence="2 3">
    <name type="scientific">Clonostachys solani</name>
    <dbReference type="NCBI Taxonomy" id="160281"/>
    <lineage>
        <taxon>Eukaryota</taxon>
        <taxon>Fungi</taxon>
        <taxon>Dikarya</taxon>
        <taxon>Ascomycota</taxon>
        <taxon>Pezizomycotina</taxon>
        <taxon>Sordariomycetes</taxon>
        <taxon>Hypocreomycetidae</taxon>
        <taxon>Hypocreales</taxon>
        <taxon>Bionectriaceae</taxon>
        <taxon>Clonostachys</taxon>
    </lineage>
</organism>
<sequence>MQPVIRIWVPLTRPLRLGPFFCFCIFSDQRSKQPHGGDTGSFLFYSIPLLFFFGLPTLNVSKGLAIPTLPLRIIITTLQARLRDVVLPIYPAGAWFKATVAGPRFSTALLLLSLPFRPAFPVCALALWTISVCLRLMSFRAAIVVYRVGLFSRLSHIALLYFLSSRLILFRVSDCVVSTNTKNPEGLFTESTHYLPENHTALANSPLPPIEFVQPSLISH</sequence>
<proteinExistence type="predicted"/>
<evidence type="ECO:0000256" key="1">
    <source>
        <dbReference type="SAM" id="Phobius"/>
    </source>
</evidence>
<feature type="transmembrane region" description="Helical" evidence="1">
    <location>
        <begin position="42"/>
        <end position="61"/>
    </location>
</feature>
<dbReference type="EMBL" id="CABFOC020000035">
    <property type="protein sequence ID" value="CAH0049152.1"/>
    <property type="molecule type" value="Genomic_DNA"/>
</dbReference>
<evidence type="ECO:0000313" key="2">
    <source>
        <dbReference type="EMBL" id="CAH0049152.1"/>
    </source>
</evidence>
<evidence type="ECO:0000313" key="3">
    <source>
        <dbReference type="Proteomes" id="UP000775872"/>
    </source>
</evidence>
<gene>
    <name evidence="2" type="ORF">CSOL1703_00001106</name>
</gene>
<keyword evidence="1" id="KW-0812">Transmembrane</keyword>
<name>A0A9N9Z4Z7_9HYPO</name>
<reference evidence="2" key="1">
    <citation type="submission" date="2021-10" db="EMBL/GenBank/DDBJ databases">
        <authorList>
            <person name="Piombo E."/>
        </authorList>
    </citation>
    <scope>NUCLEOTIDE SEQUENCE</scope>
</reference>
<keyword evidence="3" id="KW-1185">Reference proteome</keyword>
<dbReference type="OrthoDB" id="10330749at2759"/>
<comment type="caution">
    <text evidence="2">The sequence shown here is derived from an EMBL/GenBank/DDBJ whole genome shotgun (WGS) entry which is preliminary data.</text>
</comment>